<dbReference type="InterPro" id="IPR004394">
    <property type="entry name" value="Iojap/RsfS/C7orf30"/>
</dbReference>
<dbReference type="Gene3D" id="3.30.460.10">
    <property type="entry name" value="Beta Polymerase, domain 2"/>
    <property type="match status" value="1"/>
</dbReference>
<dbReference type="GO" id="GO:0042256">
    <property type="term" value="P:cytosolic ribosome assembly"/>
    <property type="evidence" value="ECO:0007669"/>
    <property type="project" value="UniProtKB-UniRule"/>
</dbReference>
<reference evidence="3" key="2">
    <citation type="submission" date="2023-10" db="EMBL/GenBank/DDBJ databases">
        <authorList>
            <person name="Choi B."/>
        </authorList>
    </citation>
    <scope>NUCLEOTIDE SEQUENCE</scope>
    <source>
        <strain evidence="3">UMB0763</strain>
    </source>
</reference>
<dbReference type="HAMAP" id="MF_01477">
    <property type="entry name" value="Iojap_RsfS"/>
    <property type="match status" value="1"/>
</dbReference>
<dbReference type="Proteomes" id="UP000234560">
    <property type="component" value="Chromosome"/>
</dbReference>
<organism evidence="3 4">
    <name type="scientific">Corynebacterium pyruviciproducens</name>
    <dbReference type="NCBI Taxonomy" id="598660"/>
    <lineage>
        <taxon>Bacteria</taxon>
        <taxon>Bacillati</taxon>
        <taxon>Actinomycetota</taxon>
        <taxon>Actinomycetes</taxon>
        <taxon>Mycobacteriales</taxon>
        <taxon>Corynebacteriaceae</taxon>
        <taxon>Corynebacterium</taxon>
    </lineage>
</organism>
<protein>
    <recommendedName>
        <fullName evidence="2">Ribosomal silencing factor RsfS</fullName>
    </recommendedName>
</protein>
<dbReference type="InterPro" id="IPR043519">
    <property type="entry name" value="NT_sf"/>
</dbReference>
<dbReference type="EMBL" id="CP136958">
    <property type="protein sequence ID" value="WOT02803.1"/>
    <property type="molecule type" value="Genomic_DNA"/>
</dbReference>
<comment type="function">
    <text evidence="2">Functions as a ribosomal silencing factor. Interacts with ribosomal protein uL14 (rplN), blocking formation of intersubunit bridge B8. Prevents association of the 30S and 50S ribosomal subunits and the formation of functional ribosomes, thus repressing translation.</text>
</comment>
<dbReference type="GO" id="GO:0017148">
    <property type="term" value="P:negative regulation of translation"/>
    <property type="evidence" value="ECO:0007669"/>
    <property type="project" value="UniProtKB-UniRule"/>
</dbReference>
<evidence type="ECO:0000256" key="1">
    <source>
        <dbReference type="ARBA" id="ARBA00010574"/>
    </source>
</evidence>
<keyword evidence="2" id="KW-0678">Repressor</keyword>
<comment type="similarity">
    <text evidence="1 2">Belongs to the Iojap/RsfS family.</text>
</comment>
<dbReference type="FunFam" id="3.30.460.10:FF:000008">
    <property type="entry name" value="Ribosomal silencing factor RsfS"/>
    <property type="match status" value="1"/>
</dbReference>
<comment type="subcellular location">
    <subcellularLocation>
        <location evidence="2">Cytoplasm</location>
    </subcellularLocation>
</comment>
<dbReference type="SUPFAM" id="SSF81301">
    <property type="entry name" value="Nucleotidyltransferase"/>
    <property type="match status" value="1"/>
</dbReference>
<keyword evidence="2" id="KW-0810">Translation regulation</keyword>
<keyword evidence="2" id="KW-0963">Cytoplasm</keyword>
<reference evidence="3" key="1">
    <citation type="submission" date="2017-12" db="EMBL/GenBank/DDBJ databases">
        <authorList>
            <person name="Thomas-White K."/>
            <person name="Wolfe A.J."/>
        </authorList>
    </citation>
    <scope>NUCLEOTIDE SEQUENCE</scope>
    <source>
        <strain evidence="3">UMB0763</strain>
    </source>
</reference>
<dbReference type="GO" id="GO:0090071">
    <property type="term" value="P:negative regulation of ribosome biogenesis"/>
    <property type="evidence" value="ECO:0007669"/>
    <property type="project" value="UniProtKB-UniRule"/>
</dbReference>
<dbReference type="PANTHER" id="PTHR21043">
    <property type="entry name" value="IOJAP SUPERFAMILY ORTHOLOG"/>
    <property type="match status" value="1"/>
</dbReference>
<gene>
    <name evidence="2 3" type="primary">rsfS</name>
    <name evidence="3" type="ORF">CYJ47_03250</name>
</gene>
<evidence type="ECO:0000313" key="4">
    <source>
        <dbReference type="Proteomes" id="UP000234560"/>
    </source>
</evidence>
<evidence type="ECO:0000256" key="2">
    <source>
        <dbReference type="HAMAP-Rule" id="MF_01477"/>
    </source>
</evidence>
<dbReference type="PANTHER" id="PTHR21043:SF0">
    <property type="entry name" value="MITOCHONDRIAL ASSEMBLY OF RIBOSOMAL LARGE SUBUNIT PROTEIN 1"/>
    <property type="match status" value="1"/>
</dbReference>
<dbReference type="KEGG" id="cpyr:CYJ47_03250"/>
<sequence length="156" mass="17689">MCSMNESSVKMATVAARAADEKLATNIAVLDVTQPLTITDLFVIASAETERQVQAIVDEIEFKMKEAGYKPAKREGVRESRWSLLDYTDIVVHVMREEEREFYGLDRLYADCPIVNIEGIEPYVRPVKWDEDVDVRAVNSLDEIPLAAPEPDRDEL</sequence>
<name>A0AAF0YWM6_9CORY</name>
<proteinExistence type="inferred from homology"/>
<comment type="subunit">
    <text evidence="2">Interacts with ribosomal protein uL14 (rplN).</text>
</comment>
<accession>A0AAF0YWM6</accession>
<dbReference type="AlphaFoldDB" id="A0AAF0YWM6"/>
<evidence type="ECO:0000313" key="3">
    <source>
        <dbReference type="EMBL" id="WOT02803.1"/>
    </source>
</evidence>
<dbReference type="NCBIfam" id="TIGR00090">
    <property type="entry name" value="rsfS_iojap_ybeB"/>
    <property type="match status" value="1"/>
</dbReference>
<dbReference type="GO" id="GO:0043023">
    <property type="term" value="F:ribosomal large subunit binding"/>
    <property type="evidence" value="ECO:0007669"/>
    <property type="project" value="TreeGrafter"/>
</dbReference>
<dbReference type="Pfam" id="PF02410">
    <property type="entry name" value="RsfS"/>
    <property type="match status" value="1"/>
</dbReference>
<dbReference type="GO" id="GO:0005737">
    <property type="term" value="C:cytoplasm"/>
    <property type="evidence" value="ECO:0007669"/>
    <property type="project" value="UniProtKB-SubCell"/>
</dbReference>